<feature type="compositionally biased region" description="Basic and acidic residues" evidence="2">
    <location>
        <begin position="325"/>
        <end position="361"/>
    </location>
</feature>
<comment type="caution">
    <text evidence="3">The sequence shown here is derived from an EMBL/GenBank/DDBJ whole genome shotgun (WGS) entry which is preliminary data.</text>
</comment>
<sequence length="361" mass="40846">MSNDTILTDDYVADLLAKEASDASIKYSSMGLEAFRSAKPANKAKPNVRFLGRIIKETTSHNAALLAKESAEAQARLDDLTEAEARKRRKLNPSADDIRKRQLGDISSILLGGKRKRGDDGGGERSANKTGERQPEDRRSGRDDETRSKRVSGRDDRDRRSRQDGKDRNRSMSPASRPRRHRDRSPLDDDNRNGYDASRRDGRRSKRSTRDLIEGDIQRRKRHGRLLSDDVLDVGEPNSRKSSPSPDDFGPEPAPRSPVRRRGRGAGKGASAMDSRFSSDYDPQSDVQPDADERDWEEAAEAYRDRQKWRQQGAEKLRAAGFTEEQVKKWEKGDQKDVDDVRWSKAGEGREWDRGKEGIET</sequence>
<dbReference type="EMBL" id="MU839829">
    <property type="protein sequence ID" value="KAK1758403.1"/>
    <property type="molecule type" value="Genomic_DNA"/>
</dbReference>
<evidence type="ECO:0000313" key="4">
    <source>
        <dbReference type="Proteomes" id="UP001239445"/>
    </source>
</evidence>
<reference evidence="3" key="1">
    <citation type="submission" date="2023-06" db="EMBL/GenBank/DDBJ databases">
        <title>Genome-scale phylogeny and comparative genomics of the fungal order Sordariales.</title>
        <authorList>
            <consortium name="Lawrence Berkeley National Laboratory"/>
            <person name="Hensen N."/>
            <person name="Bonometti L."/>
            <person name="Westerberg I."/>
            <person name="Brannstrom I.O."/>
            <person name="Guillou S."/>
            <person name="Cros-Aarteil S."/>
            <person name="Calhoun S."/>
            <person name="Haridas S."/>
            <person name="Kuo A."/>
            <person name="Mondo S."/>
            <person name="Pangilinan J."/>
            <person name="Riley R."/>
            <person name="Labutti K."/>
            <person name="Andreopoulos B."/>
            <person name="Lipzen A."/>
            <person name="Chen C."/>
            <person name="Yanf M."/>
            <person name="Daum C."/>
            <person name="Ng V."/>
            <person name="Clum A."/>
            <person name="Steindorff A."/>
            <person name="Ohm R."/>
            <person name="Martin F."/>
            <person name="Silar P."/>
            <person name="Natvig D."/>
            <person name="Lalanne C."/>
            <person name="Gautier V."/>
            <person name="Ament-Velasquez S.L."/>
            <person name="Kruys A."/>
            <person name="Hutchinson M.I."/>
            <person name="Powell A.J."/>
            <person name="Barry K."/>
            <person name="Miller A.N."/>
            <person name="Grigoriev I.V."/>
            <person name="Debuchy R."/>
            <person name="Gladieux P."/>
            <person name="Thoren M.H."/>
            <person name="Johannesson H."/>
        </authorList>
    </citation>
    <scope>NUCLEOTIDE SEQUENCE</scope>
    <source>
        <strain evidence="3">PSN4</strain>
    </source>
</reference>
<dbReference type="PANTHER" id="PTHR40132:SF1">
    <property type="entry name" value="PRE-MRNA-SPLICING FACTOR 38B"/>
    <property type="match status" value="1"/>
</dbReference>
<feature type="compositionally biased region" description="Polar residues" evidence="2">
    <location>
        <begin position="276"/>
        <end position="287"/>
    </location>
</feature>
<feature type="compositionally biased region" description="Basic and acidic residues" evidence="2">
    <location>
        <begin position="208"/>
        <end position="218"/>
    </location>
</feature>
<dbReference type="Proteomes" id="UP001239445">
    <property type="component" value="Unassembled WGS sequence"/>
</dbReference>
<feature type="compositionally biased region" description="Basic and acidic residues" evidence="2">
    <location>
        <begin position="117"/>
        <end position="170"/>
    </location>
</feature>
<evidence type="ECO:0000256" key="1">
    <source>
        <dbReference type="SAM" id="Coils"/>
    </source>
</evidence>
<name>A0AAJ0BJL3_9PEZI</name>
<dbReference type="PANTHER" id="PTHR40132">
    <property type="entry name" value="PRE-MRNA-SPLICING FACTOR 38B"/>
    <property type="match status" value="1"/>
</dbReference>
<organism evidence="3 4">
    <name type="scientific">Echria macrotheca</name>
    <dbReference type="NCBI Taxonomy" id="438768"/>
    <lineage>
        <taxon>Eukaryota</taxon>
        <taxon>Fungi</taxon>
        <taxon>Dikarya</taxon>
        <taxon>Ascomycota</taxon>
        <taxon>Pezizomycotina</taxon>
        <taxon>Sordariomycetes</taxon>
        <taxon>Sordariomycetidae</taxon>
        <taxon>Sordariales</taxon>
        <taxon>Schizotheciaceae</taxon>
        <taxon>Echria</taxon>
    </lineage>
</organism>
<evidence type="ECO:0000313" key="3">
    <source>
        <dbReference type="EMBL" id="KAK1758403.1"/>
    </source>
</evidence>
<protein>
    <recommendedName>
        <fullName evidence="5">Pre-mRNA-splicing factor 38B</fullName>
    </recommendedName>
</protein>
<keyword evidence="1" id="KW-0175">Coiled coil</keyword>
<evidence type="ECO:0000256" key="2">
    <source>
        <dbReference type="SAM" id="MobiDB-lite"/>
    </source>
</evidence>
<proteinExistence type="predicted"/>
<feature type="compositionally biased region" description="Acidic residues" evidence="2">
    <location>
        <begin position="289"/>
        <end position="300"/>
    </location>
</feature>
<accession>A0AAJ0BJL3</accession>
<feature type="coiled-coil region" evidence="1">
    <location>
        <begin position="63"/>
        <end position="90"/>
    </location>
</feature>
<keyword evidence="4" id="KW-1185">Reference proteome</keyword>
<feature type="compositionally biased region" description="Basic and acidic residues" evidence="2">
    <location>
        <begin position="301"/>
        <end position="318"/>
    </location>
</feature>
<dbReference type="AlphaFoldDB" id="A0AAJ0BJL3"/>
<evidence type="ECO:0008006" key="5">
    <source>
        <dbReference type="Google" id="ProtNLM"/>
    </source>
</evidence>
<gene>
    <name evidence="3" type="ORF">QBC47DRAFT_358259</name>
</gene>
<feature type="region of interest" description="Disordered" evidence="2">
    <location>
        <begin position="109"/>
        <end position="361"/>
    </location>
</feature>
<feature type="compositionally biased region" description="Basic and acidic residues" evidence="2">
    <location>
        <begin position="184"/>
        <end position="200"/>
    </location>
</feature>